<reference evidence="1 2" key="1">
    <citation type="journal article" date="2016" name="Nat. Commun.">
        <title>Thousands of microbial genomes shed light on interconnected biogeochemical processes in an aquifer system.</title>
        <authorList>
            <person name="Anantharaman K."/>
            <person name="Brown C.T."/>
            <person name="Hug L.A."/>
            <person name="Sharon I."/>
            <person name="Castelle C.J."/>
            <person name="Probst A.J."/>
            <person name="Thomas B.C."/>
            <person name="Singh A."/>
            <person name="Wilkins M.J."/>
            <person name="Karaoz U."/>
            <person name="Brodie E.L."/>
            <person name="Williams K.H."/>
            <person name="Hubbard S.S."/>
            <person name="Banfield J.F."/>
        </authorList>
    </citation>
    <scope>NUCLEOTIDE SEQUENCE [LARGE SCALE GENOMIC DNA]</scope>
</reference>
<dbReference type="AlphaFoldDB" id="A0A1F5Z5G1"/>
<dbReference type="GO" id="GO:0016884">
    <property type="term" value="F:carbon-nitrogen ligase activity, with glutamine as amido-N-donor"/>
    <property type="evidence" value="ECO:0007669"/>
    <property type="project" value="InterPro"/>
</dbReference>
<organism evidence="1 2">
    <name type="scientific">Candidatus Gottesmanbacteria bacterium RIFCSPHIGHO2_01_FULL_42_12</name>
    <dbReference type="NCBI Taxonomy" id="1798377"/>
    <lineage>
        <taxon>Bacteria</taxon>
        <taxon>Candidatus Gottesmaniibacteriota</taxon>
    </lineage>
</organism>
<comment type="caution">
    <text evidence="1">The sequence shown here is derived from an EMBL/GenBank/DDBJ whole genome shotgun (WGS) entry which is preliminary data.</text>
</comment>
<dbReference type="Gene3D" id="1.10.1510.10">
    <property type="entry name" value="Uncharacterised protein YqeY/AIM41 PF09424, N-terminal domain"/>
    <property type="match status" value="1"/>
</dbReference>
<dbReference type="Pfam" id="PF09424">
    <property type="entry name" value="YqeY"/>
    <property type="match status" value="1"/>
</dbReference>
<dbReference type="InterPro" id="IPR042184">
    <property type="entry name" value="YqeY/Aim41_N"/>
</dbReference>
<dbReference type="InterPro" id="IPR003789">
    <property type="entry name" value="Asn/Gln_tRNA_amidoTrase-B-like"/>
</dbReference>
<dbReference type="PANTHER" id="PTHR28055">
    <property type="entry name" value="ALTERED INHERITANCE OF MITOCHONDRIA PROTEIN 41, MITOCHONDRIAL"/>
    <property type="match status" value="1"/>
</dbReference>
<protein>
    <recommendedName>
        <fullName evidence="3">Glutamyl-tRNA amidotransferase</fullName>
    </recommendedName>
</protein>
<dbReference type="PANTHER" id="PTHR28055:SF1">
    <property type="entry name" value="ALTERED INHERITANCE OF MITOCHONDRIA PROTEIN 41, MITOCHONDRIAL"/>
    <property type="match status" value="1"/>
</dbReference>
<dbReference type="Proteomes" id="UP000178681">
    <property type="component" value="Unassembled WGS sequence"/>
</dbReference>
<dbReference type="InterPro" id="IPR023168">
    <property type="entry name" value="GatB_Yqey_C_2"/>
</dbReference>
<accession>A0A1F5Z5G1</accession>
<name>A0A1F5Z5G1_9BACT</name>
<evidence type="ECO:0000313" key="1">
    <source>
        <dbReference type="EMBL" id="OGG07680.1"/>
    </source>
</evidence>
<dbReference type="SUPFAM" id="SSF89095">
    <property type="entry name" value="GatB/YqeY motif"/>
    <property type="match status" value="1"/>
</dbReference>
<sequence>MLLDQIQSDLNQALRDKDQLKVNCLRFLLGAAFNLQIEKGRDYVLVDDDLLLVINRQVKTHKESIEMFGKGGRQDLVDKESAELTILQSYLPKQMSEEEIKETVKEIKDQNPGADFGALMKLAMTQLKGKADGNIVSKYVRDNG</sequence>
<dbReference type="InterPro" id="IPR019004">
    <property type="entry name" value="YqeY/Aim41"/>
</dbReference>
<evidence type="ECO:0008006" key="3">
    <source>
        <dbReference type="Google" id="ProtNLM"/>
    </source>
</evidence>
<dbReference type="STRING" id="1798377.A2872_01830"/>
<evidence type="ECO:0000313" key="2">
    <source>
        <dbReference type="Proteomes" id="UP000178681"/>
    </source>
</evidence>
<proteinExistence type="predicted"/>
<gene>
    <name evidence="1" type="ORF">A2872_01830</name>
</gene>
<dbReference type="Gene3D" id="1.10.10.410">
    <property type="match status" value="1"/>
</dbReference>
<dbReference type="EMBL" id="MFJG01000003">
    <property type="protein sequence ID" value="OGG07680.1"/>
    <property type="molecule type" value="Genomic_DNA"/>
</dbReference>